<sequence>MRVIREDLFFDYLYNKLVKSVKLRIGQGCSGECSFCNIREKEGEEVIYPPADKIKKGLLELWESGVRHLDFMDDTFLLNGDEMGNILRNLMERGVGFTFSIVSPVKTLIRNQKYLTPFKQLGLRRITLRVENSNEDVLSRYNIKATRADKQYAIQILQALRFQIHLHYILFEPLTTLEHLRNDFNFLEKYNLLGLVPFTDILTSYLDLDKDTPISREYGNRQLIKPSSNSLLPYQIFQKEVEEIFYWLLYFEKEFGKRFEDIYNKLLQFRIDLAKEKPNWALTHQGQELMYIILKLRMLPYELFKELLNSNNDQIAEGEMRRKCEIKLSEVEENYRCYRKCYNL</sequence>
<protein>
    <recommendedName>
        <fullName evidence="6">Radical SAM core domain-containing protein</fullName>
    </recommendedName>
</protein>
<dbReference type="AlphaFoldDB" id="A0A3Q9HNL8"/>
<dbReference type="GO" id="GO:0005829">
    <property type="term" value="C:cytosol"/>
    <property type="evidence" value="ECO:0007669"/>
    <property type="project" value="TreeGrafter"/>
</dbReference>
<dbReference type="Pfam" id="PF04055">
    <property type="entry name" value="Radical_SAM"/>
    <property type="match status" value="1"/>
</dbReference>
<name>A0A3Q9HNL8_9FIRM</name>
<evidence type="ECO:0000313" key="8">
    <source>
        <dbReference type="Proteomes" id="UP000267250"/>
    </source>
</evidence>
<dbReference type="SUPFAM" id="SSF102114">
    <property type="entry name" value="Radical SAM enzymes"/>
    <property type="match status" value="1"/>
</dbReference>
<dbReference type="InterPro" id="IPR058240">
    <property type="entry name" value="rSAM_sf"/>
</dbReference>
<dbReference type="InterPro" id="IPR020612">
    <property type="entry name" value="Methylthiotransferase_CS"/>
</dbReference>
<dbReference type="PROSITE" id="PS51918">
    <property type="entry name" value="RADICAL_SAM"/>
    <property type="match status" value="1"/>
</dbReference>
<keyword evidence="5" id="KW-0411">Iron-sulfur</keyword>
<dbReference type="Gene3D" id="3.20.20.70">
    <property type="entry name" value="Aldolase class I"/>
    <property type="match status" value="1"/>
</dbReference>
<keyword evidence="2" id="KW-0949">S-adenosyl-L-methionine</keyword>
<dbReference type="GO" id="GO:0003824">
    <property type="term" value="F:catalytic activity"/>
    <property type="evidence" value="ECO:0007669"/>
    <property type="project" value="InterPro"/>
</dbReference>
<dbReference type="InterPro" id="IPR007197">
    <property type="entry name" value="rSAM"/>
</dbReference>
<organism evidence="7 8">
    <name type="scientific">Anoxybacter fermentans</name>
    <dbReference type="NCBI Taxonomy" id="1323375"/>
    <lineage>
        <taxon>Bacteria</taxon>
        <taxon>Bacillati</taxon>
        <taxon>Bacillota</taxon>
        <taxon>Clostridia</taxon>
        <taxon>Halanaerobiales</taxon>
        <taxon>Anoxybacter</taxon>
    </lineage>
</organism>
<dbReference type="Proteomes" id="UP000267250">
    <property type="component" value="Chromosome"/>
</dbReference>
<evidence type="ECO:0000256" key="3">
    <source>
        <dbReference type="ARBA" id="ARBA00022723"/>
    </source>
</evidence>
<accession>A0A3Q9HNL8</accession>
<evidence type="ECO:0000256" key="1">
    <source>
        <dbReference type="ARBA" id="ARBA00001966"/>
    </source>
</evidence>
<keyword evidence="3" id="KW-0479">Metal-binding</keyword>
<proteinExistence type="predicted"/>
<dbReference type="OrthoDB" id="9801424at2"/>
<keyword evidence="4" id="KW-0408">Iron</keyword>
<evidence type="ECO:0000256" key="2">
    <source>
        <dbReference type="ARBA" id="ARBA00022691"/>
    </source>
</evidence>
<evidence type="ECO:0000256" key="4">
    <source>
        <dbReference type="ARBA" id="ARBA00023004"/>
    </source>
</evidence>
<dbReference type="SFLD" id="SFLDG01082">
    <property type="entry name" value="B12-binding_domain_containing"/>
    <property type="match status" value="1"/>
</dbReference>
<dbReference type="PANTHER" id="PTHR43409">
    <property type="entry name" value="ANAEROBIC MAGNESIUM-PROTOPORPHYRIN IX MONOMETHYL ESTER CYCLASE-RELATED"/>
    <property type="match status" value="1"/>
</dbReference>
<evidence type="ECO:0000259" key="6">
    <source>
        <dbReference type="PROSITE" id="PS51918"/>
    </source>
</evidence>
<dbReference type="CDD" id="cd01335">
    <property type="entry name" value="Radical_SAM"/>
    <property type="match status" value="1"/>
</dbReference>
<dbReference type="GO" id="GO:0051539">
    <property type="term" value="F:4 iron, 4 sulfur cluster binding"/>
    <property type="evidence" value="ECO:0007669"/>
    <property type="project" value="InterPro"/>
</dbReference>
<comment type="cofactor">
    <cofactor evidence="1">
        <name>[4Fe-4S] cluster</name>
        <dbReference type="ChEBI" id="CHEBI:49883"/>
    </cofactor>
</comment>
<dbReference type="InterPro" id="IPR013785">
    <property type="entry name" value="Aldolase_TIM"/>
</dbReference>
<dbReference type="PROSITE" id="PS01278">
    <property type="entry name" value="MTTASE_RADICAL"/>
    <property type="match status" value="1"/>
</dbReference>
<reference evidence="7 8" key="1">
    <citation type="submission" date="2016-07" db="EMBL/GenBank/DDBJ databases">
        <title>Genome and transcriptome analysis of iron-reducing fermentative bacteria Anoxybacter fermentans.</title>
        <authorList>
            <person name="Zeng X."/>
            <person name="Shao Z."/>
        </authorList>
    </citation>
    <scope>NUCLEOTIDE SEQUENCE [LARGE SCALE GENOMIC DNA]</scope>
    <source>
        <strain evidence="7 8">DY22613</strain>
    </source>
</reference>
<dbReference type="RefSeq" id="WP_127015398.1">
    <property type="nucleotide sequence ID" value="NZ_CP016379.1"/>
</dbReference>
<gene>
    <name evidence="7" type="ORF">BBF96_00875</name>
</gene>
<dbReference type="GO" id="GO:0046872">
    <property type="term" value="F:metal ion binding"/>
    <property type="evidence" value="ECO:0007669"/>
    <property type="project" value="UniProtKB-KW"/>
</dbReference>
<dbReference type="PANTHER" id="PTHR43409:SF7">
    <property type="entry name" value="BLL1977 PROTEIN"/>
    <property type="match status" value="1"/>
</dbReference>
<dbReference type="InterPro" id="IPR051198">
    <property type="entry name" value="BchE-like"/>
</dbReference>
<evidence type="ECO:0000256" key="5">
    <source>
        <dbReference type="ARBA" id="ARBA00023014"/>
    </source>
</evidence>
<dbReference type="EMBL" id="CP016379">
    <property type="protein sequence ID" value="AZR72069.1"/>
    <property type="molecule type" value="Genomic_DNA"/>
</dbReference>
<dbReference type="KEGG" id="aft:BBF96_00875"/>
<evidence type="ECO:0000313" key="7">
    <source>
        <dbReference type="EMBL" id="AZR72069.1"/>
    </source>
</evidence>
<feature type="domain" description="Radical SAM core" evidence="6">
    <location>
        <begin position="15"/>
        <end position="235"/>
    </location>
</feature>
<dbReference type="SFLD" id="SFLDS00029">
    <property type="entry name" value="Radical_SAM"/>
    <property type="match status" value="1"/>
</dbReference>
<keyword evidence="8" id="KW-1185">Reference proteome</keyword>